<dbReference type="PANTHER" id="PTHR47618">
    <property type="entry name" value="BIFUNCTIONAL OLIGORIBONUCLEASE AND PAP PHOSPHATASE NRNA"/>
    <property type="match status" value="1"/>
</dbReference>
<accession>A0A1F6LKC2</accession>
<dbReference type="Pfam" id="PF02272">
    <property type="entry name" value="DHHA1"/>
    <property type="match status" value="1"/>
</dbReference>
<evidence type="ECO:0000313" key="3">
    <source>
        <dbReference type="EMBL" id="OGH59764.1"/>
    </source>
</evidence>
<dbReference type="GO" id="GO:0003676">
    <property type="term" value="F:nucleic acid binding"/>
    <property type="evidence" value="ECO:0007669"/>
    <property type="project" value="InterPro"/>
</dbReference>
<dbReference type="PANTHER" id="PTHR47618:SF1">
    <property type="entry name" value="BIFUNCTIONAL OLIGORIBONUCLEASE AND PAP PHOSPHATASE NRNA"/>
    <property type="match status" value="1"/>
</dbReference>
<feature type="domain" description="DDH" evidence="1">
    <location>
        <begin position="18"/>
        <end position="161"/>
    </location>
</feature>
<evidence type="ECO:0000259" key="2">
    <source>
        <dbReference type="Pfam" id="PF02272"/>
    </source>
</evidence>
<proteinExistence type="predicted"/>
<dbReference type="InterPro" id="IPR038763">
    <property type="entry name" value="DHH_sf"/>
</dbReference>
<name>A0A1F6LKC2_9BACT</name>
<dbReference type="InterPro" id="IPR001667">
    <property type="entry name" value="DDH_dom"/>
</dbReference>
<evidence type="ECO:0000259" key="1">
    <source>
        <dbReference type="Pfam" id="PF01368"/>
    </source>
</evidence>
<protein>
    <recommendedName>
        <fullName evidence="5">DDH domain-containing protein</fullName>
    </recommendedName>
</protein>
<dbReference type="AlphaFoldDB" id="A0A1F6LKC2"/>
<dbReference type="InterPro" id="IPR003156">
    <property type="entry name" value="DHHA1_dom"/>
</dbReference>
<feature type="domain" description="DHHA1" evidence="2">
    <location>
        <begin position="231"/>
        <end position="319"/>
    </location>
</feature>
<gene>
    <name evidence="3" type="ORF">A2725_01950</name>
</gene>
<comment type="caution">
    <text evidence="3">The sequence shown here is derived from an EMBL/GenBank/DDBJ whole genome shotgun (WGS) entry which is preliminary data.</text>
</comment>
<dbReference type="Gene3D" id="3.90.1640.10">
    <property type="entry name" value="inorganic pyrophosphatase (n-terminal core)"/>
    <property type="match status" value="1"/>
</dbReference>
<dbReference type="SUPFAM" id="SSF64182">
    <property type="entry name" value="DHH phosphoesterases"/>
    <property type="match status" value="1"/>
</dbReference>
<dbReference type="EMBL" id="MFPS01000006">
    <property type="protein sequence ID" value="OGH59764.1"/>
    <property type="molecule type" value="Genomic_DNA"/>
</dbReference>
<dbReference type="Gene3D" id="3.10.310.30">
    <property type="match status" value="1"/>
</dbReference>
<reference evidence="3 4" key="1">
    <citation type="journal article" date="2016" name="Nat. Commun.">
        <title>Thousands of microbial genomes shed light on interconnected biogeochemical processes in an aquifer system.</title>
        <authorList>
            <person name="Anantharaman K."/>
            <person name="Brown C.T."/>
            <person name="Hug L.A."/>
            <person name="Sharon I."/>
            <person name="Castelle C.J."/>
            <person name="Probst A.J."/>
            <person name="Thomas B.C."/>
            <person name="Singh A."/>
            <person name="Wilkins M.J."/>
            <person name="Karaoz U."/>
            <person name="Brodie E.L."/>
            <person name="Williams K.H."/>
            <person name="Hubbard S.S."/>
            <person name="Banfield J.F."/>
        </authorList>
    </citation>
    <scope>NUCLEOTIDE SEQUENCE [LARGE SCALE GENOMIC DNA]</scope>
</reference>
<dbReference type="InterPro" id="IPR051319">
    <property type="entry name" value="Oligoribo/pAp-PDE_c-di-AMP_PDE"/>
</dbReference>
<dbReference type="Proteomes" id="UP000177067">
    <property type="component" value="Unassembled WGS sequence"/>
</dbReference>
<evidence type="ECO:0008006" key="5">
    <source>
        <dbReference type="Google" id="ProtNLM"/>
    </source>
</evidence>
<dbReference type="Pfam" id="PF01368">
    <property type="entry name" value="DHH"/>
    <property type="match status" value="1"/>
</dbReference>
<sequence length="327" mass="36475">MYRISKQIHNKIIDAKHILLIPHQNPDGDALGSLTAFKQYLHKIDKPHTAFCVTDVPQNFRDLHHVDSISSDQSIWQNPNIDVVIVFDSGDLHYAGIDKYIAKLPKQVYIINIDHHATNENYGHLNMVITSSSSTAETLYNFFKHNDIEIDNKMATSLLAGLVTDTDFYTNGATSLSSLQITSKLISLGGDFALIKDIIFKNKTINVLKLWGIVLSRLKKHQEIDLVYTYLTQEDLDTYGVSESISDGISNFLNNLNDGEVCLLFKELPDNKIKGSFRTTKDNVDVSAIAKELGGGGHKKAAGFTIDGPLKEAARTVFELIKNKNLN</sequence>
<organism evidence="3 4">
    <name type="scientific">Candidatus Magasanikbacteria bacterium RIFCSPHIGHO2_01_FULL_33_34</name>
    <dbReference type="NCBI Taxonomy" id="1798671"/>
    <lineage>
        <taxon>Bacteria</taxon>
        <taxon>Candidatus Magasanikiibacteriota</taxon>
    </lineage>
</organism>
<evidence type="ECO:0000313" key="4">
    <source>
        <dbReference type="Proteomes" id="UP000177067"/>
    </source>
</evidence>